<reference evidence="1 2" key="2">
    <citation type="journal article" date="2021" name="Curr. Genet.">
        <title>Genetic response to nitrogen starvation in the aggressive Eucalyptus foliar pathogen Teratosphaeria destructans.</title>
        <authorList>
            <person name="Havenga M."/>
            <person name="Wingfield B.D."/>
            <person name="Wingfield M.J."/>
            <person name="Dreyer L.L."/>
            <person name="Roets F."/>
            <person name="Aylward J."/>
        </authorList>
    </citation>
    <scope>NUCLEOTIDE SEQUENCE [LARGE SCALE GENOMIC DNA]</scope>
    <source>
        <strain evidence="1">CMW44962</strain>
    </source>
</reference>
<accession>A0A9W7SZC1</accession>
<dbReference type="AlphaFoldDB" id="A0A9W7SZC1"/>
<proteinExistence type="predicted"/>
<dbReference type="SUPFAM" id="SSF57850">
    <property type="entry name" value="RING/U-box"/>
    <property type="match status" value="1"/>
</dbReference>
<evidence type="ECO:0000313" key="1">
    <source>
        <dbReference type="EMBL" id="KAH9843252.1"/>
    </source>
</evidence>
<sequence>MSTSTFNCSACFDDLPTSNRISVGQDYVCQDCFDRGIKPQFLAALEHEHSYPVTWGNQSLDALDFLRHLPVGFGPKWMLKQTEYEMPASHRIYCQHRNTDQGECCNRFLGGRIQSGNVMMQRCMECHGLSCRQCGAAITHASEQHTCRNEDTVNEGDPLRGLKRGEDYQLCPGCNTGYGQWDGCNAVRCTQSHCRTLFCFICSEAIANENTGHFKAGKPCPKWGKRGALNAIHDDGIHQFVDVEALAAAPRAQRPEDDEAVSRLLTVTLEVMHIDAHRMSDANTRDVHARAFLRLVHQLGSALRDHLRNFDALTNPSHAEIWRDSHVHQQQYIETQALDLDPDRVDPNLVVALDLWRIRHRIFIDRLNARIELLWEQMPLEPHLDRQAYRFLQRPPRLQRVYLETRVIYRVLDLIPADRRTLAEKLLRRLSRFVRNLLRVILTVNAFIDLDFARSELQSFDERSREARRWARQLRNDIPELAGVDRLIRDQLVVVARHASPRYIRRLQDKIEELERAAGLQSLPFFEG</sequence>
<comment type="caution">
    <text evidence="1">The sequence shown here is derived from an EMBL/GenBank/DDBJ whole genome shotgun (WGS) entry which is preliminary data.</text>
</comment>
<keyword evidence="2" id="KW-1185">Reference proteome</keyword>
<name>A0A9W7SZC1_9PEZI</name>
<dbReference type="Proteomes" id="UP001138500">
    <property type="component" value="Unassembled WGS sequence"/>
</dbReference>
<evidence type="ECO:0008006" key="3">
    <source>
        <dbReference type="Google" id="ProtNLM"/>
    </source>
</evidence>
<gene>
    <name evidence="1" type="ORF">Tdes44962_MAKER07573</name>
</gene>
<dbReference type="EMBL" id="RIBY02000413">
    <property type="protein sequence ID" value="KAH9843252.1"/>
    <property type="molecule type" value="Genomic_DNA"/>
</dbReference>
<protein>
    <recommendedName>
        <fullName evidence="3">RING-type domain-containing protein</fullName>
    </recommendedName>
</protein>
<reference evidence="1 2" key="1">
    <citation type="journal article" date="2018" name="IMA Fungus">
        <title>IMA Genome-F 10: Nine draft genome sequences of Claviceps purpurea s.lat., including C. arundinis, C. humidiphila, and C. cf. spartinae, pseudomolecules for the pitch canker pathogen Fusarium circinatum, draft genome of Davidsoniella eucalypti, Grosmannia galeiformis, Quambalaria eucalypti, and Teratosphaeria destructans.</title>
        <authorList>
            <person name="Wingfield B.D."/>
            <person name="Liu M."/>
            <person name="Nguyen H.D."/>
            <person name="Lane F.A."/>
            <person name="Morgan S.W."/>
            <person name="De Vos L."/>
            <person name="Wilken P.M."/>
            <person name="Duong T.A."/>
            <person name="Aylward J."/>
            <person name="Coetzee M.P."/>
            <person name="Dadej K."/>
            <person name="De Beer Z.W."/>
            <person name="Findlay W."/>
            <person name="Havenga M."/>
            <person name="Kolarik M."/>
            <person name="Menzies J.G."/>
            <person name="Naidoo K."/>
            <person name="Pochopski O."/>
            <person name="Shoukouhi P."/>
            <person name="Santana Q.C."/>
            <person name="Seifert K.A."/>
            <person name="Soal N."/>
            <person name="Steenkamp E.T."/>
            <person name="Tatham C.T."/>
            <person name="van der Nest M.A."/>
            <person name="Wingfield M.J."/>
        </authorList>
    </citation>
    <scope>NUCLEOTIDE SEQUENCE [LARGE SCALE GENOMIC DNA]</scope>
    <source>
        <strain evidence="1">CMW44962</strain>
    </source>
</reference>
<dbReference type="Gene3D" id="1.20.120.1750">
    <property type="match status" value="1"/>
</dbReference>
<evidence type="ECO:0000313" key="2">
    <source>
        <dbReference type="Proteomes" id="UP001138500"/>
    </source>
</evidence>
<organism evidence="1 2">
    <name type="scientific">Teratosphaeria destructans</name>
    <dbReference type="NCBI Taxonomy" id="418781"/>
    <lineage>
        <taxon>Eukaryota</taxon>
        <taxon>Fungi</taxon>
        <taxon>Dikarya</taxon>
        <taxon>Ascomycota</taxon>
        <taxon>Pezizomycotina</taxon>
        <taxon>Dothideomycetes</taxon>
        <taxon>Dothideomycetidae</taxon>
        <taxon>Mycosphaerellales</taxon>
        <taxon>Teratosphaeriaceae</taxon>
        <taxon>Teratosphaeria</taxon>
    </lineage>
</organism>
<dbReference type="OrthoDB" id="9977870at2759"/>